<dbReference type="InParanoid" id="G2YCZ0"/>
<evidence type="ECO:0000313" key="1">
    <source>
        <dbReference type="EMBL" id="CCD49638.1"/>
    </source>
</evidence>
<dbReference type="Proteomes" id="UP000008177">
    <property type="component" value="Unplaced contigs"/>
</dbReference>
<dbReference type="HOGENOM" id="CLU_3242054_0_0_1"/>
<accession>G2YCZ0</accession>
<evidence type="ECO:0000313" key="2">
    <source>
        <dbReference type="Proteomes" id="UP000008177"/>
    </source>
</evidence>
<sequence>MALYYWRTSMSLNIWAAFSGVIECHHANDCENVALGLMVSSWF</sequence>
<reference evidence="2" key="1">
    <citation type="journal article" date="2011" name="PLoS Genet.">
        <title>Genomic analysis of the necrotrophic fungal pathogens Sclerotinia sclerotiorum and Botrytis cinerea.</title>
        <authorList>
            <person name="Amselem J."/>
            <person name="Cuomo C.A."/>
            <person name="van Kan J.A."/>
            <person name="Viaud M."/>
            <person name="Benito E.P."/>
            <person name="Couloux A."/>
            <person name="Coutinho P.M."/>
            <person name="de Vries R.P."/>
            <person name="Dyer P.S."/>
            <person name="Fillinger S."/>
            <person name="Fournier E."/>
            <person name="Gout L."/>
            <person name="Hahn M."/>
            <person name="Kohn L."/>
            <person name="Lapalu N."/>
            <person name="Plummer K.M."/>
            <person name="Pradier J.M."/>
            <person name="Quevillon E."/>
            <person name="Sharon A."/>
            <person name="Simon A."/>
            <person name="ten Have A."/>
            <person name="Tudzynski B."/>
            <person name="Tudzynski P."/>
            <person name="Wincker P."/>
            <person name="Andrew M."/>
            <person name="Anthouard V."/>
            <person name="Beever R.E."/>
            <person name="Beffa R."/>
            <person name="Benoit I."/>
            <person name="Bouzid O."/>
            <person name="Brault B."/>
            <person name="Chen Z."/>
            <person name="Choquer M."/>
            <person name="Collemare J."/>
            <person name="Cotton P."/>
            <person name="Danchin E.G."/>
            <person name="Da Silva C."/>
            <person name="Gautier A."/>
            <person name="Giraud C."/>
            <person name="Giraud T."/>
            <person name="Gonzalez C."/>
            <person name="Grossetete S."/>
            <person name="Guldener U."/>
            <person name="Henrissat B."/>
            <person name="Howlett B.J."/>
            <person name="Kodira C."/>
            <person name="Kretschmer M."/>
            <person name="Lappartient A."/>
            <person name="Leroch M."/>
            <person name="Levis C."/>
            <person name="Mauceli E."/>
            <person name="Neuveglise C."/>
            <person name="Oeser B."/>
            <person name="Pearson M."/>
            <person name="Poulain J."/>
            <person name="Poussereau N."/>
            <person name="Quesneville H."/>
            <person name="Rascle C."/>
            <person name="Schumacher J."/>
            <person name="Segurens B."/>
            <person name="Sexton A."/>
            <person name="Silva E."/>
            <person name="Sirven C."/>
            <person name="Soanes D.M."/>
            <person name="Talbot N.J."/>
            <person name="Templeton M."/>
            <person name="Yandava C."/>
            <person name="Yarden O."/>
            <person name="Zeng Q."/>
            <person name="Rollins J.A."/>
            <person name="Lebrun M.H."/>
            <person name="Dickman M."/>
        </authorList>
    </citation>
    <scope>NUCLEOTIDE SEQUENCE [LARGE SCALE GENOMIC DNA]</scope>
    <source>
        <strain evidence="2">T4</strain>
    </source>
</reference>
<name>G2YCZ0_BOTF4</name>
<dbReference type="AlphaFoldDB" id="G2YCZ0"/>
<gene>
    <name evidence="1" type="ORF">BofuT4_uP097460.1</name>
</gene>
<protein>
    <submittedName>
        <fullName evidence="1">Uncharacterized protein</fullName>
    </submittedName>
</protein>
<dbReference type="EMBL" id="FQ790320">
    <property type="protein sequence ID" value="CCD49638.1"/>
    <property type="molecule type" value="Genomic_DNA"/>
</dbReference>
<organism evidence="1 2">
    <name type="scientific">Botryotinia fuckeliana (strain T4)</name>
    <name type="common">Noble rot fungus</name>
    <name type="synonym">Botrytis cinerea</name>
    <dbReference type="NCBI Taxonomy" id="999810"/>
    <lineage>
        <taxon>Eukaryota</taxon>
        <taxon>Fungi</taxon>
        <taxon>Dikarya</taxon>
        <taxon>Ascomycota</taxon>
        <taxon>Pezizomycotina</taxon>
        <taxon>Leotiomycetes</taxon>
        <taxon>Helotiales</taxon>
        <taxon>Sclerotiniaceae</taxon>
        <taxon>Botrytis</taxon>
    </lineage>
</organism>
<proteinExistence type="predicted"/>